<dbReference type="PRINTS" id="PR00359">
    <property type="entry name" value="BP450"/>
</dbReference>
<dbReference type="Gene3D" id="1.10.630.10">
    <property type="entry name" value="Cytochrome P450"/>
    <property type="match status" value="1"/>
</dbReference>
<dbReference type="EMBL" id="FMIA01000002">
    <property type="protein sequence ID" value="SCL60477.1"/>
    <property type="molecule type" value="Genomic_DNA"/>
</dbReference>
<evidence type="ECO:0000313" key="11">
    <source>
        <dbReference type="Proteomes" id="UP000198937"/>
    </source>
</evidence>
<name>A0A1C6V2Y1_9ACTN</name>
<evidence type="ECO:0000256" key="6">
    <source>
        <dbReference type="ARBA" id="ARBA00023004"/>
    </source>
</evidence>
<dbReference type="STRING" id="683228.GA0070617_4392"/>
<reference evidence="10 11" key="1">
    <citation type="submission" date="2016-06" db="EMBL/GenBank/DDBJ databases">
        <authorList>
            <person name="Kjaerup R.B."/>
            <person name="Dalgaard T.S."/>
            <person name="Juul-Madsen H.R."/>
        </authorList>
    </citation>
    <scope>NUCLEOTIDE SEQUENCE [LARGE SCALE GENOMIC DNA]</scope>
    <source>
        <strain evidence="10 11">DSM 45577</strain>
    </source>
</reference>
<dbReference type="GO" id="GO:0020037">
    <property type="term" value="F:heme binding"/>
    <property type="evidence" value="ECO:0007669"/>
    <property type="project" value="InterPro"/>
</dbReference>
<evidence type="ECO:0000256" key="2">
    <source>
        <dbReference type="ARBA" id="ARBA00022617"/>
    </source>
</evidence>
<dbReference type="Proteomes" id="UP000198937">
    <property type="component" value="Unassembled WGS sequence"/>
</dbReference>
<keyword evidence="6" id="KW-0408">Iron</keyword>
<evidence type="ECO:0000256" key="5">
    <source>
        <dbReference type="ARBA" id="ARBA00023002"/>
    </source>
</evidence>
<dbReference type="GO" id="GO:0016705">
    <property type="term" value="F:oxidoreductase activity, acting on paired donors, with incorporation or reduction of molecular oxygen"/>
    <property type="evidence" value="ECO:0007669"/>
    <property type="project" value="InterPro"/>
</dbReference>
<dbReference type="RefSeq" id="WP_091446956.1">
    <property type="nucleotide sequence ID" value="NZ_BMMJ01000002.1"/>
</dbReference>
<dbReference type="InterPro" id="IPR036396">
    <property type="entry name" value="Cyt_P450_sf"/>
</dbReference>
<accession>A0A1C6V2Y1</accession>
<evidence type="ECO:0000256" key="9">
    <source>
        <dbReference type="ARBA" id="ARBA00060683"/>
    </source>
</evidence>
<keyword evidence="7" id="KW-0503">Monooxygenase</keyword>
<keyword evidence="5" id="KW-0560">Oxidoreductase</keyword>
<dbReference type="Pfam" id="PF00067">
    <property type="entry name" value="p450"/>
    <property type="match status" value="1"/>
</dbReference>
<evidence type="ECO:0000256" key="1">
    <source>
        <dbReference type="ARBA" id="ARBA00010617"/>
    </source>
</evidence>
<dbReference type="InterPro" id="IPR001128">
    <property type="entry name" value="Cyt_P450"/>
</dbReference>
<keyword evidence="2" id="KW-0349">Heme</keyword>
<dbReference type="PANTHER" id="PTHR46696">
    <property type="entry name" value="P450, PUTATIVE (EUROFUNG)-RELATED"/>
    <property type="match status" value="1"/>
</dbReference>
<dbReference type="AlphaFoldDB" id="A0A1C6V2Y1"/>
<dbReference type="GO" id="GO:0005506">
    <property type="term" value="F:iron ion binding"/>
    <property type="evidence" value="ECO:0007669"/>
    <property type="project" value="InterPro"/>
</dbReference>
<keyword evidence="3" id="KW-0479">Metal-binding</keyword>
<organism evidence="10 11">
    <name type="scientific">Micromonospora yangpuensis</name>
    <dbReference type="NCBI Taxonomy" id="683228"/>
    <lineage>
        <taxon>Bacteria</taxon>
        <taxon>Bacillati</taxon>
        <taxon>Actinomycetota</taxon>
        <taxon>Actinomycetes</taxon>
        <taxon>Micromonosporales</taxon>
        <taxon>Micromonosporaceae</taxon>
        <taxon>Micromonospora</taxon>
    </lineage>
</organism>
<keyword evidence="8" id="KW-0045">Antibiotic biosynthesis</keyword>
<comment type="similarity">
    <text evidence="1">Belongs to the cytochrome P450 family.</text>
</comment>
<keyword evidence="11" id="KW-1185">Reference proteome</keyword>
<evidence type="ECO:0000256" key="4">
    <source>
        <dbReference type="ARBA" id="ARBA00022857"/>
    </source>
</evidence>
<dbReference type="GO" id="GO:0004497">
    <property type="term" value="F:monooxygenase activity"/>
    <property type="evidence" value="ECO:0007669"/>
    <property type="project" value="UniProtKB-KW"/>
</dbReference>
<dbReference type="FunFam" id="1.10.630.10:FF:000018">
    <property type="entry name" value="Cytochrome P450 monooxygenase"/>
    <property type="match status" value="1"/>
</dbReference>
<keyword evidence="4" id="KW-0521">NADP</keyword>
<gene>
    <name evidence="10" type="ORF">GA0070617_4392</name>
</gene>
<sequence>MVDLPEIPLTDPEVLRDPFTAYGQAREAGPVARLATPGFGEMWAVTRHAPARALLTDPRFAVRTESYLRPGVPEEYRPYLRTMEIDGPEHGRLRRLVAPAFTARRAAALRPRIASIVAGLLDEVIRRAEGGVSDLVPHLARPLPMEVICELVGVPDADRAPWRAFGVAVSSGDGQGFVAALPAIIDNARSLVAHRRDEPGDDLVTDLIRVRDTDGDRLTETELVSLVWHVVLAGQTPTNLVTNSVHALLTHPGQLAALRADPELMPRAVEELTRWAPPQLLTVPRFAAEEVEIDGVPVPAGTAVTVAIVAANRDPRVFADPDRLDLARVLDRTAHLAYAHGPHFCLGAALARVQTEVALDALLGRFPDLALAPADAQRAPDPGTWRLNTLPVTL</sequence>
<dbReference type="SUPFAM" id="SSF48264">
    <property type="entry name" value="Cytochrome P450"/>
    <property type="match status" value="1"/>
</dbReference>
<comment type="pathway">
    <text evidence="9">Antibiotic biosynthesis; mycinamicin biosynthesis.</text>
</comment>
<evidence type="ECO:0000256" key="8">
    <source>
        <dbReference type="ARBA" id="ARBA00023194"/>
    </source>
</evidence>
<dbReference type="InterPro" id="IPR002397">
    <property type="entry name" value="Cyt_P450_B"/>
</dbReference>
<dbReference type="PANTHER" id="PTHR46696:SF1">
    <property type="entry name" value="CYTOCHROME P450 YJIB-RELATED"/>
    <property type="match status" value="1"/>
</dbReference>
<dbReference type="OrthoDB" id="4156795at2"/>
<evidence type="ECO:0000313" key="10">
    <source>
        <dbReference type="EMBL" id="SCL60477.1"/>
    </source>
</evidence>
<dbReference type="GO" id="GO:0017000">
    <property type="term" value="P:antibiotic biosynthetic process"/>
    <property type="evidence" value="ECO:0007669"/>
    <property type="project" value="UniProtKB-KW"/>
</dbReference>
<evidence type="ECO:0000256" key="7">
    <source>
        <dbReference type="ARBA" id="ARBA00023033"/>
    </source>
</evidence>
<protein>
    <submittedName>
        <fullName evidence="10">Cytochrome P450</fullName>
    </submittedName>
</protein>
<proteinExistence type="inferred from homology"/>
<evidence type="ECO:0000256" key="3">
    <source>
        <dbReference type="ARBA" id="ARBA00022723"/>
    </source>
</evidence>